<dbReference type="Pfam" id="PF04941">
    <property type="entry name" value="LEF-8"/>
    <property type="match status" value="3"/>
</dbReference>
<name>A0A0E3Z633_9ABAC</name>
<protein>
    <submittedName>
        <fullName evidence="1">Lef8</fullName>
    </submittedName>
</protein>
<dbReference type="KEGG" id="vg:24170927"/>
<dbReference type="GO" id="GO:0006351">
    <property type="term" value="P:DNA-templated transcription"/>
    <property type="evidence" value="ECO:0007669"/>
    <property type="project" value="InterPro"/>
</dbReference>
<dbReference type="InterPro" id="IPR007025">
    <property type="entry name" value="LEF-8"/>
</dbReference>
<dbReference type="InterPro" id="IPR007121">
    <property type="entry name" value="RNA_pol_bsu_CS"/>
</dbReference>
<accession>A0A0E3Z633</accession>
<dbReference type="EMBL" id="KP752043">
    <property type="protein sequence ID" value="AKC91723.1"/>
    <property type="molecule type" value="Genomic_DNA"/>
</dbReference>
<dbReference type="GO" id="GO:0003899">
    <property type="term" value="F:DNA-directed RNA polymerase activity"/>
    <property type="evidence" value="ECO:0007669"/>
    <property type="project" value="InterPro"/>
</dbReference>
<dbReference type="GeneID" id="24170927"/>
<dbReference type="GO" id="GO:0003677">
    <property type="term" value="F:DNA binding"/>
    <property type="evidence" value="ECO:0007669"/>
    <property type="project" value="InterPro"/>
</dbReference>
<evidence type="ECO:0000313" key="1">
    <source>
        <dbReference type="EMBL" id="AKC91723.1"/>
    </source>
</evidence>
<evidence type="ECO:0000313" key="2">
    <source>
        <dbReference type="Proteomes" id="UP000201190"/>
    </source>
</evidence>
<dbReference type="RefSeq" id="YP_009133306.1">
    <property type="nucleotide sequence ID" value="NC_026922.1"/>
</dbReference>
<sequence>MTDVVKDFDRLYAVFQQNYGLSFYLDCSNKETTQHSTSNANCCEVNDATTTTIRLLQERKSYLCCATDDTGRCVLHKCVPVIIGTALDKRFRAHDTNDGKDVTGTFIIDGRHLSFPNIMMNNNILIHNFYDKLYSKNCKRMFLYGNVDEEKNINRAIQLVYDKHEDVLFARDVYARDYVVTENLNTILDVYLRRSGKWEPLNFLFDFEPFQSQRLVEQIKRIMRIDINYSIDSLANKIIYKHDYLLSLIFAPILKMHKIAKNVKKKCKTSSANLSTSTTTATALTTTTTNKNSTTAISEQTTTKTTLNTPVPSTATTRVKTLSSSSSSCLFAAPIAKKRKMQSIMYPRESKKIVETIVNGKLIYAVSKTFSKQRKNFINYQDNSSNNNIEINPPLLKYRVGNEVVRITNDTMRQDMLMQKSDFVKFVDSFFHGEMTVAGKKFFLCRNVRLCAVDYDAVALAFKNLLKHGLMRRVTVDDMDAVCNNTNAQINNDHNDKNVSFDTLSVAFNDRPTVFCCRRADLQRIFYHLKRGECSVELKLADNTLFVNHHEGMTCIKRMVLIDNDDIKVRIATLLTPFEYHNANSLLRMANDVGVVDENDDVTCLMSKLVQYYYKNYTRIFSTIPVPKLIVSLTNLKNAMPVLAYRDFDRDADDRNYNTFLDELPPGNSVTVSPQVRINNKMFKLWTLVRDSRLMTAEDPYIPDTKLPVQMYNNKINKLKGKLMYVKNETPVLKFIENKESVDTVNIDNSNDNNDNRFFRRDVRLGHDFNDFSPCVLVDGGNVLYLAGAVVSNVKIGWVYDGKRYKIETCKNKNHFVSKVYIYFRQNKNQRVERLECSMNVCGDTVYLKLSIITSTNDLQGVKICGIHGQKGVMNGTEDLTEWQAEDGTSAQICLSPVSYLSRQSNFDDVEKKYVVRGGDHSDAAALRYPIYNIPYMLFNNTPDNIFKEFIKSNHTGHEKVEGTRLDQWTINQSFAGNRWAESLQCVRGSSNVADNSGEFNVMNSLLHCNNIIMK</sequence>
<dbReference type="Proteomes" id="UP000201190">
    <property type="component" value="Segment"/>
</dbReference>
<organism evidence="1 2">
    <name type="scientific">Lambdina fiscellaria nucleopolyhedrovirus</name>
    <dbReference type="NCBI Taxonomy" id="1642929"/>
    <lineage>
        <taxon>Viruses</taxon>
        <taxon>Viruses incertae sedis</taxon>
        <taxon>Naldaviricetes</taxon>
        <taxon>Lefavirales</taxon>
        <taxon>Baculoviridae</taxon>
        <taxon>Alphabaculovirus</taxon>
        <taxon>Alphabaculovirus lafiscellariae</taxon>
    </lineage>
</organism>
<keyword evidence="2" id="KW-1185">Reference proteome</keyword>
<reference evidence="1 2" key="1">
    <citation type="journal article" date="2015" name="Genome Announc.">
        <title>Genome Sequence of an Alphabaculovirus Isolated from the Oak Looper, Lambdina fiscellaria, Contains a Putative 2-Kilobase-Pair Transposable Element Encoding a Transposase and a FLYWCH Domain-Containing Protein.</title>
        <authorList>
            <person name="Rohrmann G.F."/>
            <person name="Erlandson M.A."/>
            <person name="Theilmann D.A."/>
        </authorList>
    </citation>
    <scope>NUCLEOTIDE SEQUENCE [LARGE SCALE GENOMIC DNA]</scope>
    <source>
        <strain evidence="1">GR15</strain>
    </source>
</reference>
<dbReference type="PROSITE" id="PS01166">
    <property type="entry name" value="RNA_POL_BETA"/>
    <property type="match status" value="1"/>
</dbReference>
<proteinExistence type="predicted"/>